<comment type="similarity">
    <text evidence="2">Belongs to the ABC transporter superfamily.</text>
</comment>
<dbReference type="Pfam" id="PF08352">
    <property type="entry name" value="oligo_HPY"/>
    <property type="match status" value="2"/>
</dbReference>
<dbReference type="GO" id="GO:0005524">
    <property type="term" value="F:ATP binding"/>
    <property type="evidence" value="ECO:0007669"/>
    <property type="project" value="UniProtKB-KW"/>
</dbReference>
<evidence type="ECO:0000256" key="9">
    <source>
        <dbReference type="ARBA" id="ARBA00023136"/>
    </source>
</evidence>
<keyword evidence="9" id="KW-0472">Membrane</keyword>
<dbReference type="InterPro" id="IPR013563">
    <property type="entry name" value="Oligopep_ABC_C"/>
</dbReference>
<gene>
    <name evidence="11" type="ORF">ACFFLH_02960</name>
</gene>
<dbReference type="Gene3D" id="3.40.50.300">
    <property type="entry name" value="P-loop containing nucleotide triphosphate hydrolases"/>
    <property type="match status" value="2"/>
</dbReference>
<evidence type="ECO:0000313" key="11">
    <source>
        <dbReference type="EMBL" id="MFB9885376.1"/>
    </source>
</evidence>
<dbReference type="InterPro" id="IPR050388">
    <property type="entry name" value="ABC_Ni/Peptide_Import"/>
</dbReference>
<dbReference type="InterPro" id="IPR003593">
    <property type="entry name" value="AAA+_ATPase"/>
</dbReference>
<dbReference type="PANTHER" id="PTHR43297:SF14">
    <property type="entry name" value="ATPASE AAA-TYPE CORE DOMAIN-CONTAINING PROTEIN"/>
    <property type="match status" value="1"/>
</dbReference>
<dbReference type="InterPro" id="IPR027417">
    <property type="entry name" value="P-loop_NTPase"/>
</dbReference>
<evidence type="ECO:0000256" key="5">
    <source>
        <dbReference type="ARBA" id="ARBA00022519"/>
    </source>
</evidence>
<name>A0ABV5ZAY9_9GAMM</name>
<evidence type="ECO:0000256" key="4">
    <source>
        <dbReference type="ARBA" id="ARBA00022475"/>
    </source>
</evidence>
<keyword evidence="8" id="KW-1278">Translocase</keyword>
<dbReference type="InterPro" id="IPR003439">
    <property type="entry name" value="ABC_transporter-like_ATP-bd"/>
</dbReference>
<dbReference type="NCBIfam" id="NF008453">
    <property type="entry name" value="PRK11308.1"/>
    <property type="match status" value="2"/>
</dbReference>
<evidence type="ECO:0000256" key="7">
    <source>
        <dbReference type="ARBA" id="ARBA00022840"/>
    </source>
</evidence>
<dbReference type="EMBL" id="JBHLZN010000001">
    <property type="protein sequence ID" value="MFB9885376.1"/>
    <property type="molecule type" value="Genomic_DNA"/>
</dbReference>
<evidence type="ECO:0000256" key="6">
    <source>
        <dbReference type="ARBA" id="ARBA00022741"/>
    </source>
</evidence>
<reference evidence="11 12" key="1">
    <citation type="submission" date="2024-09" db="EMBL/GenBank/DDBJ databases">
        <authorList>
            <person name="Sun Q."/>
            <person name="Mori K."/>
        </authorList>
    </citation>
    <scope>NUCLEOTIDE SEQUENCE [LARGE SCALE GENOMIC DNA]</scope>
    <source>
        <strain evidence="11 12">ATCC 51285</strain>
    </source>
</reference>
<comment type="caution">
    <text evidence="11">The sequence shown here is derived from an EMBL/GenBank/DDBJ whole genome shotgun (WGS) entry which is preliminary data.</text>
</comment>
<sequence>MSTALLEVDNLWVSFAQQQVVKGLSFSLQPGKTLALVGESGSGKSVSALSILKLLPYPLTQHPHGRILFDGEDLLQQSEQRLRQIRGNRISVIFQEPMTSLNPLHTLEKQISEVLFLHKGMGKAAARQRTLELLTQVGLPNPDNLLDRYPHELSGGQRQRVMIAMALANEPDLLIADEPTTALDVTIQKQILELLKQLQQQMGMAILLITHDLNIVRRYADQVCVLFQGEVQESGPTEQVFTQPQAAYTRKLLDAEPKGRPLPLAEQAEVRLQLEQVKVWFPIKKGLLRRVQGHVKAVNGVSLQLRAGETLGVVGESGSGKTTLAQALIRLISSQGQIQLSDEQRQLKAVNQLSSRQFQPWRRHIQMVFQDPFGSLSPRMTVGEIITEGLQVHEPHSAAEHEQQVISVLQEVGLDAATRHRYPHEFSGGQRQRISIARALVLKPRILILDEPTSALDRTVQSQILDLLQHLQQRYQLSYVFISHDLSVVRALSHQLLVMHQGQVVEQGDAAQIFANPQHPYTRQLWQAAQLAS</sequence>
<dbReference type="NCBIfam" id="NF007739">
    <property type="entry name" value="PRK10419.1"/>
    <property type="match status" value="2"/>
</dbReference>
<accession>A0ABV5ZAY9</accession>
<comment type="subcellular location">
    <subcellularLocation>
        <location evidence="1">Cell inner membrane</location>
        <topology evidence="1">Peripheral membrane protein</topology>
    </subcellularLocation>
</comment>
<protein>
    <submittedName>
        <fullName evidence="11">ABC transporter ATP-binding protein</fullName>
    </submittedName>
</protein>
<dbReference type="CDD" id="cd03257">
    <property type="entry name" value="ABC_NikE_OppD_transporters"/>
    <property type="match status" value="2"/>
</dbReference>
<evidence type="ECO:0000256" key="8">
    <source>
        <dbReference type="ARBA" id="ARBA00022967"/>
    </source>
</evidence>
<keyword evidence="7 11" id="KW-0067">ATP-binding</keyword>
<evidence type="ECO:0000256" key="2">
    <source>
        <dbReference type="ARBA" id="ARBA00005417"/>
    </source>
</evidence>
<evidence type="ECO:0000256" key="1">
    <source>
        <dbReference type="ARBA" id="ARBA00004417"/>
    </source>
</evidence>
<keyword evidence="5" id="KW-0997">Cell inner membrane</keyword>
<feature type="domain" description="ABC transporter" evidence="10">
    <location>
        <begin position="272"/>
        <end position="526"/>
    </location>
</feature>
<dbReference type="Proteomes" id="UP001589628">
    <property type="component" value="Unassembled WGS sequence"/>
</dbReference>
<dbReference type="PANTHER" id="PTHR43297">
    <property type="entry name" value="OLIGOPEPTIDE TRANSPORT ATP-BINDING PROTEIN APPD"/>
    <property type="match status" value="1"/>
</dbReference>
<keyword evidence="12" id="KW-1185">Reference proteome</keyword>
<dbReference type="InterPro" id="IPR017871">
    <property type="entry name" value="ABC_transporter-like_CS"/>
</dbReference>
<dbReference type="Pfam" id="PF00005">
    <property type="entry name" value="ABC_tran"/>
    <property type="match status" value="2"/>
</dbReference>
<organism evidence="11 12">
    <name type="scientific">Balneatrix alpica</name>
    <dbReference type="NCBI Taxonomy" id="75684"/>
    <lineage>
        <taxon>Bacteria</taxon>
        <taxon>Pseudomonadati</taxon>
        <taxon>Pseudomonadota</taxon>
        <taxon>Gammaproteobacteria</taxon>
        <taxon>Oceanospirillales</taxon>
        <taxon>Balneatrichaceae</taxon>
        <taxon>Balneatrix</taxon>
    </lineage>
</organism>
<feature type="domain" description="ABC transporter" evidence="10">
    <location>
        <begin position="6"/>
        <end position="253"/>
    </location>
</feature>
<dbReference type="RefSeq" id="WP_027313056.1">
    <property type="nucleotide sequence ID" value="NZ_JBHLZN010000001.1"/>
</dbReference>
<dbReference type="PROSITE" id="PS50893">
    <property type="entry name" value="ABC_TRANSPORTER_2"/>
    <property type="match status" value="2"/>
</dbReference>
<evidence type="ECO:0000256" key="3">
    <source>
        <dbReference type="ARBA" id="ARBA00022448"/>
    </source>
</evidence>
<dbReference type="SMART" id="SM00382">
    <property type="entry name" value="AAA"/>
    <property type="match status" value="2"/>
</dbReference>
<evidence type="ECO:0000259" key="10">
    <source>
        <dbReference type="PROSITE" id="PS50893"/>
    </source>
</evidence>
<keyword evidence="6" id="KW-0547">Nucleotide-binding</keyword>
<proteinExistence type="inferred from homology"/>
<dbReference type="SUPFAM" id="SSF52540">
    <property type="entry name" value="P-loop containing nucleoside triphosphate hydrolases"/>
    <property type="match status" value="2"/>
</dbReference>
<keyword evidence="3" id="KW-0813">Transport</keyword>
<dbReference type="PROSITE" id="PS00211">
    <property type="entry name" value="ABC_TRANSPORTER_1"/>
    <property type="match status" value="2"/>
</dbReference>
<evidence type="ECO:0000313" key="12">
    <source>
        <dbReference type="Proteomes" id="UP001589628"/>
    </source>
</evidence>
<keyword evidence="4" id="KW-1003">Cell membrane</keyword>